<gene>
    <name evidence="2" type="ORF">GCM10011501_22180</name>
</gene>
<evidence type="ECO:0000313" key="3">
    <source>
        <dbReference type="Proteomes" id="UP000626370"/>
    </source>
</evidence>
<dbReference type="CDD" id="cd06664">
    <property type="entry name" value="IscU_like"/>
    <property type="match status" value="1"/>
</dbReference>
<name>A0ABQ3ISI7_9GAMM</name>
<dbReference type="Gene3D" id="3.90.1010.10">
    <property type="match status" value="1"/>
</dbReference>
<dbReference type="Proteomes" id="UP000626370">
    <property type="component" value="Unassembled WGS sequence"/>
</dbReference>
<accession>A0ABQ3ISI7</accession>
<organism evidence="2 3">
    <name type="scientific">Thalassotalea profundi</name>
    <dbReference type="NCBI Taxonomy" id="2036687"/>
    <lineage>
        <taxon>Bacteria</taxon>
        <taxon>Pseudomonadati</taxon>
        <taxon>Pseudomonadota</taxon>
        <taxon>Gammaproteobacteria</taxon>
        <taxon>Alteromonadales</taxon>
        <taxon>Colwelliaceae</taxon>
        <taxon>Thalassotalea</taxon>
    </lineage>
</organism>
<dbReference type="InterPro" id="IPR002871">
    <property type="entry name" value="NIF_FeS_clus_asmbl_NifU_N"/>
</dbReference>
<sequence length="149" mass="16146">MTTQPSKISNDALQLYQEVLLKHHKTPTGFEVEINNTHSADGVNAACGDEIVVYAQVEAGTITALGFSGDSCAICRASASIMCSYLTNVEVDQVEAIIEHTISIINSTHTDELICAEVLQPLLAVGKFPVRRQCAILPWRTFVKAVLES</sequence>
<reference evidence="3" key="1">
    <citation type="journal article" date="2019" name="Int. J. Syst. Evol. Microbiol.">
        <title>The Global Catalogue of Microorganisms (GCM) 10K type strain sequencing project: providing services to taxonomists for standard genome sequencing and annotation.</title>
        <authorList>
            <consortium name="The Broad Institute Genomics Platform"/>
            <consortium name="The Broad Institute Genome Sequencing Center for Infectious Disease"/>
            <person name="Wu L."/>
            <person name="Ma J."/>
        </authorList>
    </citation>
    <scope>NUCLEOTIDE SEQUENCE [LARGE SCALE GENOMIC DNA]</scope>
    <source>
        <strain evidence="3">CGMCC 1.15922</strain>
    </source>
</reference>
<proteinExistence type="predicted"/>
<feature type="domain" description="NIF system FeS cluster assembly NifU N-terminal" evidence="1">
    <location>
        <begin position="16"/>
        <end position="102"/>
    </location>
</feature>
<evidence type="ECO:0000313" key="2">
    <source>
        <dbReference type="EMBL" id="GHE92213.1"/>
    </source>
</evidence>
<evidence type="ECO:0000259" key="1">
    <source>
        <dbReference type="Pfam" id="PF01592"/>
    </source>
</evidence>
<dbReference type="RefSeq" id="WP_189378338.1">
    <property type="nucleotide sequence ID" value="NZ_BNAH01000008.1"/>
</dbReference>
<dbReference type="Pfam" id="PF01592">
    <property type="entry name" value="NifU_N"/>
    <property type="match status" value="1"/>
</dbReference>
<protein>
    <submittedName>
        <fullName evidence="2">Iron-sulfur cluster assembly scaffold protein</fullName>
    </submittedName>
</protein>
<dbReference type="EMBL" id="BNAH01000008">
    <property type="protein sequence ID" value="GHE92213.1"/>
    <property type="molecule type" value="Genomic_DNA"/>
</dbReference>
<dbReference type="SUPFAM" id="SSF82649">
    <property type="entry name" value="SufE/NifU"/>
    <property type="match status" value="1"/>
</dbReference>
<comment type="caution">
    <text evidence="2">The sequence shown here is derived from an EMBL/GenBank/DDBJ whole genome shotgun (WGS) entry which is preliminary data.</text>
</comment>
<keyword evidence="3" id="KW-1185">Reference proteome</keyword>